<dbReference type="PANTHER" id="PTHR31104">
    <property type="entry name" value="PEPTIDE-N4-(N-ACETYL-BETA-GLUCOSAMINYL)ASPARAGINE AMIDASE A PROTEIN"/>
    <property type="match status" value="1"/>
</dbReference>
<keyword evidence="2" id="KW-0732">Signal</keyword>
<feature type="chain" id="PRO_5046245359" description="Peptide N-acetyl-beta-D-glucosaminyl asparaginase amidase A N-terminal domain-containing protein" evidence="2">
    <location>
        <begin position="25"/>
        <end position="626"/>
    </location>
</feature>
<dbReference type="Pfam" id="PF12222">
    <property type="entry name" value="PNGaseA"/>
    <property type="match status" value="1"/>
</dbReference>
<feature type="domain" description="Peptide N-acetyl-beta-D-glucosaminyl asparaginase amidase A N-terminal" evidence="3">
    <location>
        <begin position="72"/>
        <end position="374"/>
    </location>
</feature>
<dbReference type="RefSeq" id="WP_404538918.1">
    <property type="nucleotide sequence ID" value="NZ_JADIKL010000004.1"/>
</dbReference>
<feature type="signal peptide" evidence="2">
    <location>
        <begin position="1"/>
        <end position="24"/>
    </location>
</feature>
<dbReference type="EMBL" id="JADIKL010000004">
    <property type="protein sequence ID" value="MFK2931116.1"/>
    <property type="molecule type" value="Genomic_DNA"/>
</dbReference>
<sequence>MKKAVVRRWLPGCAALLATCAVSAASPHDANSARFAPGSRVVTTAEPPVSRPAGKPCMVTLFDHEAFDDKGDGSSMAARPHRFDFTPPEGCAGGWGKVVLEADFSVPAGRQFDRTVALWLGGVNLYFGTTIEPEPDVAQHWHVERDLSDYAALFRQARAGQMILNNWVSPTTDQPIYVDMRLAFYPEGAGQPIAASADRVYPLSSDPRGEQAELDTPQQSLSRTISFPRNVERAYLDVIAQSQSHDERWYTCVDQAYLEKTRDYSLESFEACDGGSFRGMEVLVDGKPAGLAPVYPWIFTGGVAPHLWLPTPAIQTTNFIPARVDLTPFAGVFDDGKPHTVAVRVPGADHFFNVAANLLVYQDPHASQLSGELTQDTLAEHQPAELVVRDTLHADAAGRIVGTITTDQTQSGVIAGRLHTPRGTLDITVRYDSDFHNHQSFARPGEKRYDETIDQLGMTSVAVKRTLDGRPLDGYTVEQRDPLYLSSRKTMITKGQDFTAEVAMKQGHRIDSWRTDARGASYHAVLDESLTTRDHADGKTIPDPLDRTSFAHDEAGGEQVSFADSLGSCYRTTIQSRDQRLTAASEGSGCPGNANHLDSRSRPDHPWLAPLSPLPVNREQAAAGKH</sequence>
<dbReference type="InterPro" id="IPR021102">
    <property type="entry name" value="PNGase_A"/>
</dbReference>
<feature type="region of interest" description="Disordered" evidence="1">
    <location>
        <begin position="580"/>
        <end position="626"/>
    </location>
</feature>
<dbReference type="Proteomes" id="UP001620397">
    <property type="component" value="Unassembled WGS sequence"/>
</dbReference>
<keyword evidence="5" id="KW-1185">Reference proteome</keyword>
<gene>
    <name evidence="4" type="ORF">ISP14_09955</name>
</gene>
<evidence type="ECO:0000256" key="2">
    <source>
        <dbReference type="SAM" id="SignalP"/>
    </source>
</evidence>
<dbReference type="InterPro" id="IPR056948">
    <property type="entry name" value="PNGaseA_N"/>
</dbReference>
<reference evidence="4 5" key="1">
    <citation type="submission" date="2020-10" db="EMBL/GenBank/DDBJ databases">
        <title>Phylogeny of dyella-like bacteria.</title>
        <authorList>
            <person name="Fu J."/>
        </authorList>
    </citation>
    <scope>NUCLEOTIDE SEQUENCE [LARGE SCALE GENOMIC DNA]</scope>
    <source>
        <strain evidence="4 5">DKC-1</strain>
    </source>
</reference>
<accession>A0ABW8KGK3</accession>
<organism evidence="4 5">
    <name type="scientific">Dyella agri</name>
    <dbReference type="NCBI Taxonomy" id="1926869"/>
    <lineage>
        <taxon>Bacteria</taxon>
        <taxon>Pseudomonadati</taxon>
        <taxon>Pseudomonadota</taxon>
        <taxon>Gammaproteobacteria</taxon>
        <taxon>Lysobacterales</taxon>
        <taxon>Rhodanobacteraceae</taxon>
        <taxon>Dyella</taxon>
    </lineage>
</organism>
<protein>
    <recommendedName>
        <fullName evidence="3">Peptide N-acetyl-beta-D-glucosaminyl asparaginase amidase A N-terminal domain-containing protein</fullName>
    </recommendedName>
</protein>
<evidence type="ECO:0000313" key="4">
    <source>
        <dbReference type="EMBL" id="MFK2931116.1"/>
    </source>
</evidence>
<proteinExistence type="predicted"/>
<name>A0ABW8KGK3_9GAMM</name>
<evidence type="ECO:0000259" key="3">
    <source>
        <dbReference type="Pfam" id="PF12222"/>
    </source>
</evidence>
<evidence type="ECO:0000256" key="1">
    <source>
        <dbReference type="SAM" id="MobiDB-lite"/>
    </source>
</evidence>
<comment type="caution">
    <text evidence="4">The sequence shown here is derived from an EMBL/GenBank/DDBJ whole genome shotgun (WGS) entry which is preliminary data.</text>
</comment>
<evidence type="ECO:0000313" key="5">
    <source>
        <dbReference type="Proteomes" id="UP001620397"/>
    </source>
</evidence>